<feature type="compositionally biased region" description="Polar residues" evidence="1">
    <location>
        <begin position="32"/>
        <end position="66"/>
    </location>
</feature>
<feature type="region of interest" description="Disordered" evidence="1">
    <location>
        <begin position="1"/>
        <end position="149"/>
    </location>
</feature>
<keyword evidence="3" id="KW-1185">Reference proteome</keyword>
<gene>
    <name evidence="2" type="ORF">SK128_026035</name>
</gene>
<accession>A0AAN8XFD6</accession>
<evidence type="ECO:0000256" key="1">
    <source>
        <dbReference type="SAM" id="MobiDB-lite"/>
    </source>
</evidence>
<feature type="compositionally biased region" description="Basic and acidic residues" evidence="1">
    <location>
        <begin position="114"/>
        <end position="129"/>
    </location>
</feature>
<feature type="compositionally biased region" description="Basic and acidic residues" evidence="1">
    <location>
        <begin position="182"/>
        <end position="195"/>
    </location>
</feature>
<feature type="compositionally biased region" description="Acidic residues" evidence="1">
    <location>
        <begin position="218"/>
        <end position="230"/>
    </location>
</feature>
<feature type="region of interest" description="Disordered" evidence="1">
    <location>
        <begin position="182"/>
        <end position="233"/>
    </location>
</feature>
<feature type="compositionally biased region" description="Low complexity" evidence="1">
    <location>
        <begin position="338"/>
        <end position="350"/>
    </location>
</feature>
<organism evidence="2 3">
    <name type="scientific">Halocaridina rubra</name>
    <name type="common">Hawaiian red shrimp</name>
    <dbReference type="NCBI Taxonomy" id="373956"/>
    <lineage>
        <taxon>Eukaryota</taxon>
        <taxon>Metazoa</taxon>
        <taxon>Ecdysozoa</taxon>
        <taxon>Arthropoda</taxon>
        <taxon>Crustacea</taxon>
        <taxon>Multicrustacea</taxon>
        <taxon>Malacostraca</taxon>
        <taxon>Eumalacostraca</taxon>
        <taxon>Eucarida</taxon>
        <taxon>Decapoda</taxon>
        <taxon>Pleocyemata</taxon>
        <taxon>Caridea</taxon>
        <taxon>Atyoidea</taxon>
        <taxon>Atyidae</taxon>
        <taxon>Halocaridina</taxon>
    </lineage>
</organism>
<protein>
    <submittedName>
        <fullName evidence="2">Uncharacterized protein</fullName>
    </submittedName>
</protein>
<dbReference type="AlphaFoldDB" id="A0AAN8XFD6"/>
<evidence type="ECO:0000313" key="2">
    <source>
        <dbReference type="EMBL" id="KAK7078149.1"/>
    </source>
</evidence>
<feature type="region of interest" description="Disordered" evidence="1">
    <location>
        <begin position="292"/>
        <end position="386"/>
    </location>
</feature>
<dbReference type="Proteomes" id="UP001381693">
    <property type="component" value="Unassembled WGS sequence"/>
</dbReference>
<comment type="caution">
    <text evidence="2">The sequence shown here is derived from an EMBL/GenBank/DDBJ whole genome shotgun (WGS) entry which is preliminary data.</text>
</comment>
<feature type="compositionally biased region" description="Basic and acidic residues" evidence="1">
    <location>
        <begin position="1"/>
        <end position="11"/>
    </location>
</feature>
<dbReference type="EMBL" id="JAXCGZ010007984">
    <property type="protein sequence ID" value="KAK7078149.1"/>
    <property type="molecule type" value="Genomic_DNA"/>
</dbReference>
<feature type="compositionally biased region" description="Polar residues" evidence="1">
    <location>
        <begin position="351"/>
        <end position="368"/>
    </location>
</feature>
<name>A0AAN8XFD6_HALRR</name>
<feature type="region of interest" description="Disordered" evidence="1">
    <location>
        <begin position="405"/>
        <end position="424"/>
    </location>
</feature>
<sequence>MGKDRHKENESPKTPLRGSLPELKGSRLELQRSMSEIRGSTTELRSSTPELQISTPELQGSSQDLQGFSPDLQRSLPDIQGSTPELLRSSPMQHRFMPNLHSESPEYEPSSPELKFRSDVLKSTPELHRSKLGSKVSSQESPELLRSMEEVDEASTAICGAIHEHETISPGFQTLMQELNDDVPKIVESSPKEEVSNSDQQGKHRQFSAKQLKPFSDDHEDMSEYSSDDQESFHRYKLPFTEKQKDYLDHKVNLSGHPRSFSESKVSVLVHKDASSDIKKPSIMQKKLLVDSKEIPLQGSVEKSPATWKKDQEDDLIYSDQEAPSNIPKVKLRHWTSKSDLQKSTSSSSSVNQEEPNPNDNEAISSNILRIPGDDYSSDDDKGIQLQKSQESAPKFLHLVLEHGKSTPAPQENSSDVHEGSLSDVPNTKLKQHEAIVGIKEESLSLEESRSHLPKPILKHQVLLADLQESRSLHQKTIFEDNEKMPSEFPKPILKHRGSFSDLCSSSQDRENMQDYPKSILKNRKYLLQRRGSLPDHHILMSGDYQRTSQVYPKSILKHQGSVSELHDSSVNQRGTYPDVPKSILKNRGYLSHRRGSLPDHRIFISETDETGEPEFPKSILKKRETSIDLHGSCSRNESSCDYPKSILKNRGYLGKRRGSLPDHRILISEEFQRSLSEFPKSILKKQGSLSELQDMRSPHKNTIQPFLEQPKSILKRHSSSTELGGPLSDHRISLSKNMIETPICIPLHNLSENQQAGSCYLKDAIGESSLGGSTIESFTLPSPGSQGSYTSSLSTISQSSDEVFGNKIDHMISDDPNDQVIVAPHRKIRRGSIDAAPHFDSKFRPRRASVSFGDVTTISEYVENQYRDSMRRRKSLPAGLDSGSCTLVDSEVLLHDKWFDNVILSAARDPLGPEIPRPRRRSFVKLVSAFPEWLANKHPFGSLSNLLGSRSDLDKEPVPEKRALSEILENARNDYLWSERESFIRRRSHILERTESLSALGAWADVENPTFT</sequence>
<feature type="non-terminal residue" evidence="2">
    <location>
        <position position="1013"/>
    </location>
</feature>
<evidence type="ECO:0000313" key="3">
    <source>
        <dbReference type="Proteomes" id="UP001381693"/>
    </source>
</evidence>
<proteinExistence type="predicted"/>
<reference evidence="2 3" key="1">
    <citation type="submission" date="2023-11" db="EMBL/GenBank/DDBJ databases">
        <title>Halocaridina rubra genome assembly.</title>
        <authorList>
            <person name="Smith C."/>
        </authorList>
    </citation>
    <scope>NUCLEOTIDE SEQUENCE [LARGE SCALE GENOMIC DNA]</scope>
    <source>
        <strain evidence="2">EP-1</strain>
        <tissue evidence="2">Whole</tissue>
    </source>
</reference>